<proteinExistence type="inferred from homology"/>
<dbReference type="InterPro" id="IPR006224">
    <property type="entry name" value="PsdUridine_synth_RluA-like_CS"/>
</dbReference>
<evidence type="ECO:0000313" key="7">
    <source>
        <dbReference type="Proteomes" id="UP000257055"/>
    </source>
</evidence>
<dbReference type="PROSITE" id="PS01129">
    <property type="entry name" value="PSI_RLU"/>
    <property type="match status" value="1"/>
</dbReference>
<dbReference type="InterPro" id="IPR006225">
    <property type="entry name" value="PsdUridine_synth_RluC/D"/>
</dbReference>
<dbReference type="Gene3D" id="3.30.2350.10">
    <property type="entry name" value="Pseudouridine synthase"/>
    <property type="match status" value="1"/>
</dbReference>
<evidence type="ECO:0000256" key="1">
    <source>
        <dbReference type="ARBA" id="ARBA00000073"/>
    </source>
</evidence>
<feature type="domain" description="Pseudouridine synthase RsuA/RluA-like" evidence="5">
    <location>
        <begin position="85"/>
        <end position="233"/>
    </location>
</feature>
<sequence>MLKITVLPEWRNQTLTELFRDTFHLGKKARHELRMSPEFTLDGSDKPNWEGKLSAGQILTVPLQKENAAKIESGPLEVSYEDDFILVLNKPAGVKTHPNSPNETGTLANFAAAYLKHDPTSSPFAVHRLDQETSGLVLFAKNPLSLAAFSWQLEARNIHRTYLALVSGKTPETLTIQEPIGTDRHHPNKMRISASGKNAITHLERLETYPNDTSLVRLKLETGRTHQIRVHLKSIGHPIIGDHLYGGAKLAKRTLLHAEELEFFHPFLNQTLVVKKEPPSDFTIKKEPPNEA</sequence>
<dbReference type="Proteomes" id="UP000257055">
    <property type="component" value="Unassembled WGS sequence"/>
</dbReference>
<evidence type="ECO:0000256" key="2">
    <source>
        <dbReference type="ARBA" id="ARBA00010876"/>
    </source>
</evidence>
<dbReference type="GO" id="GO:0000455">
    <property type="term" value="P:enzyme-directed rRNA pseudouridine synthesis"/>
    <property type="evidence" value="ECO:0007669"/>
    <property type="project" value="TreeGrafter"/>
</dbReference>
<evidence type="ECO:0000256" key="3">
    <source>
        <dbReference type="PIRSR" id="PIRSR606225-1"/>
    </source>
</evidence>
<dbReference type="NCBIfam" id="TIGR00005">
    <property type="entry name" value="rluA_subfam"/>
    <property type="match status" value="1"/>
</dbReference>
<comment type="similarity">
    <text evidence="2 4">Belongs to the pseudouridine synthase RluA family.</text>
</comment>
<dbReference type="EC" id="5.4.99.-" evidence="4"/>
<evidence type="ECO:0000259" key="5">
    <source>
        <dbReference type="Pfam" id="PF00849"/>
    </source>
</evidence>
<dbReference type="AlphaFoldDB" id="A0A3D8TQE9"/>
<keyword evidence="4" id="KW-0413">Isomerase</keyword>
<dbReference type="InterPro" id="IPR020103">
    <property type="entry name" value="PsdUridine_synth_cat_dom_sf"/>
</dbReference>
<evidence type="ECO:0000256" key="4">
    <source>
        <dbReference type="RuleBase" id="RU362028"/>
    </source>
</evidence>
<comment type="caution">
    <text evidence="6">The sequence shown here is derived from an EMBL/GenBank/DDBJ whole genome shotgun (WGS) entry which is preliminary data.</text>
</comment>
<comment type="function">
    <text evidence="4">Responsible for synthesis of pseudouridine from uracil.</text>
</comment>
<dbReference type="InterPro" id="IPR050188">
    <property type="entry name" value="RluA_PseudoU_synthase"/>
</dbReference>
<dbReference type="RefSeq" id="WP_115753134.1">
    <property type="nucleotide sequence ID" value="NZ_LARY01000002.1"/>
</dbReference>
<comment type="catalytic activity">
    <reaction evidence="1 4">
        <text>a uridine in RNA = a pseudouridine in RNA</text>
        <dbReference type="Rhea" id="RHEA:48348"/>
        <dbReference type="Rhea" id="RHEA-COMP:12068"/>
        <dbReference type="Rhea" id="RHEA-COMP:12069"/>
        <dbReference type="ChEBI" id="CHEBI:65314"/>
        <dbReference type="ChEBI" id="CHEBI:65315"/>
    </reaction>
</comment>
<dbReference type="SUPFAM" id="SSF55120">
    <property type="entry name" value="Pseudouridine synthase"/>
    <property type="match status" value="1"/>
</dbReference>
<dbReference type="GO" id="GO:0009982">
    <property type="term" value="F:pseudouridine synthase activity"/>
    <property type="evidence" value="ECO:0007669"/>
    <property type="project" value="InterPro"/>
</dbReference>
<gene>
    <name evidence="6" type="ORF">UR08_07920</name>
</gene>
<dbReference type="Pfam" id="PF00849">
    <property type="entry name" value="PseudoU_synth_2"/>
    <property type="match status" value="1"/>
</dbReference>
<name>A0A3D8TQE9_9LIST</name>
<dbReference type="EMBL" id="LARY01000002">
    <property type="protein sequence ID" value="RDX00883.1"/>
    <property type="molecule type" value="Genomic_DNA"/>
</dbReference>
<organism evidence="6 7">
    <name type="scientific">Listeria kieliensis</name>
    <dbReference type="NCBI Taxonomy" id="1621700"/>
    <lineage>
        <taxon>Bacteria</taxon>
        <taxon>Bacillati</taxon>
        <taxon>Bacillota</taxon>
        <taxon>Bacilli</taxon>
        <taxon>Bacillales</taxon>
        <taxon>Listeriaceae</taxon>
        <taxon>Listeria</taxon>
    </lineage>
</organism>
<keyword evidence="7" id="KW-1185">Reference proteome</keyword>
<dbReference type="CDD" id="cd02869">
    <property type="entry name" value="PseudoU_synth_RluA_like"/>
    <property type="match status" value="1"/>
</dbReference>
<evidence type="ECO:0000313" key="6">
    <source>
        <dbReference type="EMBL" id="RDX00883.1"/>
    </source>
</evidence>
<protein>
    <recommendedName>
        <fullName evidence="4">Pseudouridine synthase</fullName>
        <ecNumber evidence="4">5.4.99.-</ecNumber>
    </recommendedName>
</protein>
<dbReference type="PANTHER" id="PTHR21600">
    <property type="entry name" value="MITOCHONDRIAL RNA PSEUDOURIDINE SYNTHASE"/>
    <property type="match status" value="1"/>
</dbReference>
<dbReference type="GO" id="GO:0003723">
    <property type="term" value="F:RNA binding"/>
    <property type="evidence" value="ECO:0007669"/>
    <property type="project" value="InterPro"/>
</dbReference>
<dbReference type="PANTHER" id="PTHR21600:SF87">
    <property type="entry name" value="RNA PSEUDOURIDYLATE SYNTHASE DOMAIN-CONTAINING PROTEIN 1"/>
    <property type="match status" value="1"/>
</dbReference>
<accession>A0A3D8TQE9</accession>
<dbReference type="GO" id="GO:0140098">
    <property type="term" value="F:catalytic activity, acting on RNA"/>
    <property type="evidence" value="ECO:0007669"/>
    <property type="project" value="UniProtKB-ARBA"/>
</dbReference>
<reference evidence="7" key="1">
    <citation type="submission" date="2015-04" db="EMBL/GenBank/DDBJ databases">
        <authorList>
            <person name="Schardt J."/>
            <person name="Mueller-Herbst S."/>
            <person name="Scherer S."/>
            <person name="Huptas C."/>
        </authorList>
    </citation>
    <scope>NUCLEOTIDE SEQUENCE [LARGE SCALE GENOMIC DNA]</scope>
    <source>
        <strain evidence="7">Kiel-L1</strain>
    </source>
</reference>
<dbReference type="InterPro" id="IPR006145">
    <property type="entry name" value="PsdUridine_synth_RsuA/RluA"/>
</dbReference>
<feature type="active site" evidence="3">
    <location>
        <position position="130"/>
    </location>
</feature>